<evidence type="ECO:0000313" key="3">
    <source>
        <dbReference type="Proteomes" id="UP000565576"/>
    </source>
</evidence>
<dbReference type="RefSeq" id="WP_184710595.1">
    <property type="nucleotide sequence ID" value="NZ_JACHBG010000027.1"/>
</dbReference>
<dbReference type="SUPFAM" id="SSF51445">
    <property type="entry name" value="(Trans)glycosidases"/>
    <property type="match status" value="1"/>
</dbReference>
<evidence type="ECO:0000259" key="1">
    <source>
        <dbReference type="Pfam" id="PF03537"/>
    </source>
</evidence>
<name>A0A7X0MH44_9HYPH</name>
<dbReference type="InterPro" id="IPR004352">
    <property type="entry name" value="GH114_TIM-barrel"/>
</dbReference>
<protein>
    <recommendedName>
        <fullName evidence="1">Glycoside-hydrolase family GH114 TIM-barrel domain-containing protein</fullName>
    </recommendedName>
</protein>
<dbReference type="Gene3D" id="3.20.20.70">
    <property type="entry name" value="Aldolase class I"/>
    <property type="match status" value="1"/>
</dbReference>
<comment type="caution">
    <text evidence="2">The sequence shown here is derived from an EMBL/GenBank/DDBJ whole genome shotgun (WGS) entry which is preliminary data.</text>
</comment>
<organism evidence="2 3">
    <name type="scientific">Rhizobium lusitanum</name>
    <dbReference type="NCBI Taxonomy" id="293958"/>
    <lineage>
        <taxon>Bacteria</taxon>
        <taxon>Pseudomonadati</taxon>
        <taxon>Pseudomonadota</taxon>
        <taxon>Alphaproteobacteria</taxon>
        <taxon>Hyphomicrobiales</taxon>
        <taxon>Rhizobiaceae</taxon>
        <taxon>Rhizobium/Agrobacterium group</taxon>
        <taxon>Rhizobium</taxon>
    </lineage>
</organism>
<evidence type="ECO:0000313" key="2">
    <source>
        <dbReference type="EMBL" id="MBB6488830.1"/>
    </source>
</evidence>
<dbReference type="InterPro" id="IPR017853">
    <property type="entry name" value="GH"/>
</dbReference>
<dbReference type="PANTHER" id="PTHR35273:SF2">
    <property type="entry name" value="ALPHA-GALACTOSIDASE"/>
    <property type="match status" value="1"/>
</dbReference>
<reference evidence="2 3" key="1">
    <citation type="submission" date="2020-08" db="EMBL/GenBank/DDBJ databases">
        <title>Genomic Encyclopedia of Type Strains, Phase IV (KMG-V): Genome sequencing to study the core and pangenomes of soil and plant-associated prokaryotes.</title>
        <authorList>
            <person name="Whitman W."/>
        </authorList>
    </citation>
    <scope>NUCLEOTIDE SEQUENCE [LARGE SCALE GENOMIC DNA]</scope>
    <source>
        <strain evidence="2 3">SEMIA 4060</strain>
    </source>
</reference>
<dbReference type="EMBL" id="JACHBG010000027">
    <property type="protein sequence ID" value="MBB6488830.1"/>
    <property type="molecule type" value="Genomic_DNA"/>
</dbReference>
<dbReference type="PANTHER" id="PTHR35273">
    <property type="entry name" value="ALPHA-1,4 POLYGALACTOSAMINIDASE, PUTATIVE (AFU_ORTHOLOGUE AFUA_3G07890)-RELATED"/>
    <property type="match status" value="1"/>
</dbReference>
<feature type="domain" description="Glycoside-hydrolase family GH114 TIM-barrel" evidence="1">
    <location>
        <begin position="29"/>
        <end position="258"/>
    </location>
</feature>
<dbReference type="Pfam" id="PF03537">
    <property type="entry name" value="Glyco_hydro_114"/>
    <property type="match status" value="1"/>
</dbReference>
<sequence length="272" mass="29943">MAIAVIVMTIYGVPPAAAEPVLLPPVKGQFDYQLGGAYDPATSVKIVVRDRLKPPATGKYNICYVNTYQTQPDEGKWWASKHPDLLVRQDGKFVVDKQWNEYLLDTSTDAKRAALMEIIGPWFDRCATDGFKGIDADNLDSWTRSKGVLAMADNVAFAKLLVKRAHVAGLAIAQKNASDLAPTGSSKIGFDFAIVEECQIWKECDKFTAAYGGLVYEIEYNDNTKDSEGNPVDPLSIFNAACSARGNKISVIYRDRGLVPSKSPDYVYKLCK</sequence>
<dbReference type="AlphaFoldDB" id="A0A7X0MH44"/>
<accession>A0A7X0MH44</accession>
<dbReference type="Proteomes" id="UP000565576">
    <property type="component" value="Unassembled WGS sequence"/>
</dbReference>
<proteinExistence type="predicted"/>
<dbReference type="InterPro" id="IPR013785">
    <property type="entry name" value="Aldolase_TIM"/>
</dbReference>
<gene>
    <name evidence="2" type="ORF">GGD46_006153</name>
</gene>